<organism evidence="7 8">
    <name type="scientific">Hapsidospora chrysogenum (strain ATCC 11550 / CBS 779.69 / DSM 880 / IAM 14645 / JCM 23072 / IMI 49137)</name>
    <name type="common">Acremonium chrysogenum</name>
    <dbReference type="NCBI Taxonomy" id="857340"/>
    <lineage>
        <taxon>Eukaryota</taxon>
        <taxon>Fungi</taxon>
        <taxon>Dikarya</taxon>
        <taxon>Ascomycota</taxon>
        <taxon>Pezizomycotina</taxon>
        <taxon>Sordariomycetes</taxon>
        <taxon>Hypocreomycetidae</taxon>
        <taxon>Hypocreales</taxon>
        <taxon>Bionectriaceae</taxon>
        <taxon>Hapsidospora</taxon>
    </lineage>
</organism>
<dbReference type="Pfam" id="PF01494">
    <property type="entry name" value="FAD_binding_3"/>
    <property type="match status" value="1"/>
</dbReference>
<proteinExistence type="predicted"/>
<dbReference type="AlphaFoldDB" id="A0A086TDP1"/>
<name>A0A086TDP1_HAPC1</name>
<dbReference type="Proteomes" id="UP000029964">
    <property type="component" value="Unassembled WGS sequence"/>
</dbReference>
<dbReference type="HOGENOM" id="CLU_009665_14_2_1"/>
<evidence type="ECO:0000256" key="4">
    <source>
        <dbReference type="ARBA" id="ARBA00023002"/>
    </source>
</evidence>
<dbReference type="Pfam" id="PF21274">
    <property type="entry name" value="Rng_hyd_C"/>
    <property type="match status" value="1"/>
</dbReference>
<dbReference type="OrthoDB" id="2690153at2759"/>
<dbReference type="Gene3D" id="3.50.50.60">
    <property type="entry name" value="FAD/NAD(P)-binding domain"/>
    <property type="match status" value="1"/>
</dbReference>
<keyword evidence="8" id="KW-1185">Reference proteome</keyword>
<evidence type="ECO:0000256" key="5">
    <source>
        <dbReference type="SAM" id="Phobius"/>
    </source>
</evidence>
<sequence>MDETVDTAVIVVGGSLVGLSAALFLSHWDVPVILLERHPGSSAHPRAIGYTSRTIELLRSAGVESALEGISWKNGPPRRIAVESLAGKWHGEQHWTKPGDGKPKASPVDFRAYSPVDGIAVAQDVIEPILRSRATELGAKLMLGYGVTGWDQDDSGVSATAVNSNTGRQIQVRAKYLVACDGGRSPIREKLGIERQGVGHVRTLRSILFRCPPIEKYLEHGYKQFSIEGRDDGFGGFLTTYGDGRWMLAWDIKDDTSTVVDETSQRDKVRKATGLPSLHDEDITLLATGEWDIGGHIADSFSSGRIFLAGDAAHTLPPNRGGYGANTGIADAHNLAWKLASVVGGHSRRELLDTYDAERRPVAQVRHDQIFARDDHRRAVLDREWPGKDVEILDDVAMEFGQIYRSEGIVLGAEDDEDSNGNGLPLAQKPEVWKGRPGIRAPHLVLRRRGTDEPCSTLDFFGKSWVVISKDESWQVEARDAAKVAGFPNFQFVCIGGDTVVEVEEGQFAKLFGLGASGAALVRPDGVIAWRVIEKPEEGRRESLEKALWRASFAVGSQSEG</sequence>
<dbReference type="PANTHER" id="PTHR43004:SF19">
    <property type="entry name" value="BINDING MONOOXYGENASE, PUTATIVE (JCVI)-RELATED"/>
    <property type="match status" value="1"/>
</dbReference>
<dbReference type="EMBL" id="JPKY01000009">
    <property type="protein sequence ID" value="KFH47473.1"/>
    <property type="molecule type" value="Genomic_DNA"/>
</dbReference>
<dbReference type="InterPro" id="IPR050641">
    <property type="entry name" value="RIFMO-like"/>
</dbReference>
<dbReference type="GO" id="GO:0071949">
    <property type="term" value="F:FAD binding"/>
    <property type="evidence" value="ECO:0007669"/>
    <property type="project" value="InterPro"/>
</dbReference>
<accession>A0A086TDP1</accession>
<reference evidence="8" key="1">
    <citation type="journal article" date="2014" name="Genome Announc.">
        <title>Genome sequence and annotation of Acremonium chrysogenum, producer of the beta-lactam antibiotic cephalosporin C.</title>
        <authorList>
            <person name="Terfehr D."/>
            <person name="Dahlmann T.A."/>
            <person name="Specht T."/>
            <person name="Zadra I."/>
            <person name="Kuernsteiner H."/>
            <person name="Kueck U."/>
        </authorList>
    </citation>
    <scope>NUCLEOTIDE SEQUENCE [LARGE SCALE GENOMIC DNA]</scope>
    <source>
        <strain evidence="8">ATCC 11550 / CBS 779.69 / DSM 880 / IAM 14645 / JCM 23072 / IMI 49137</strain>
    </source>
</reference>
<gene>
    <name evidence="7" type="ORF">ACRE_017030</name>
</gene>
<comment type="cofactor">
    <cofactor evidence="1">
        <name>FAD</name>
        <dbReference type="ChEBI" id="CHEBI:57692"/>
    </cofactor>
</comment>
<evidence type="ECO:0000256" key="3">
    <source>
        <dbReference type="ARBA" id="ARBA00022827"/>
    </source>
</evidence>
<dbReference type="STRING" id="857340.A0A086TDP1"/>
<evidence type="ECO:0000256" key="2">
    <source>
        <dbReference type="ARBA" id="ARBA00022630"/>
    </source>
</evidence>
<dbReference type="Gene3D" id="3.40.30.120">
    <property type="match status" value="1"/>
</dbReference>
<keyword evidence="5" id="KW-0472">Membrane</keyword>
<dbReference type="SUPFAM" id="SSF51905">
    <property type="entry name" value="FAD/NAD(P)-binding domain"/>
    <property type="match status" value="1"/>
</dbReference>
<protein>
    <submittedName>
        <fullName evidence="7">Tetracenomycin polyketide synthesis hydroxylase-like protein</fullName>
    </submittedName>
</protein>
<feature type="domain" description="FAD-binding" evidence="6">
    <location>
        <begin position="6"/>
        <end position="364"/>
    </location>
</feature>
<dbReference type="Gene3D" id="3.30.9.10">
    <property type="entry name" value="D-Amino Acid Oxidase, subunit A, domain 2"/>
    <property type="match status" value="1"/>
</dbReference>
<evidence type="ECO:0000313" key="8">
    <source>
        <dbReference type="Proteomes" id="UP000029964"/>
    </source>
</evidence>
<feature type="transmembrane region" description="Helical" evidence="5">
    <location>
        <begin position="7"/>
        <end position="28"/>
    </location>
</feature>
<dbReference type="GO" id="GO:0016709">
    <property type="term" value="F:oxidoreductase activity, acting on paired donors, with incorporation or reduction of molecular oxygen, NAD(P)H as one donor, and incorporation of one atom of oxygen"/>
    <property type="evidence" value="ECO:0007669"/>
    <property type="project" value="UniProtKB-ARBA"/>
</dbReference>
<dbReference type="PRINTS" id="PR00420">
    <property type="entry name" value="RNGMNOXGNASE"/>
</dbReference>
<comment type="caution">
    <text evidence="7">The sequence shown here is derived from an EMBL/GenBank/DDBJ whole genome shotgun (WGS) entry which is preliminary data.</text>
</comment>
<keyword evidence="5" id="KW-1133">Transmembrane helix</keyword>
<evidence type="ECO:0000313" key="7">
    <source>
        <dbReference type="EMBL" id="KFH47473.1"/>
    </source>
</evidence>
<dbReference type="InterPro" id="IPR036188">
    <property type="entry name" value="FAD/NAD-bd_sf"/>
</dbReference>
<dbReference type="InterPro" id="IPR002938">
    <property type="entry name" value="FAD-bd"/>
</dbReference>
<keyword evidence="2" id="KW-0285">Flavoprotein</keyword>
<keyword evidence="5" id="KW-0812">Transmembrane</keyword>
<keyword evidence="4" id="KW-0560">Oxidoreductase</keyword>
<keyword evidence="3" id="KW-0274">FAD</keyword>
<evidence type="ECO:0000259" key="6">
    <source>
        <dbReference type="Pfam" id="PF01494"/>
    </source>
</evidence>
<dbReference type="PANTHER" id="PTHR43004">
    <property type="entry name" value="TRK SYSTEM POTASSIUM UPTAKE PROTEIN"/>
    <property type="match status" value="1"/>
</dbReference>
<evidence type="ECO:0000256" key="1">
    <source>
        <dbReference type="ARBA" id="ARBA00001974"/>
    </source>
</evidence>